<protein>
    <recommendedName>
        <fullName evidence="3">DUF4325 domain-containing protein</fullName>
    </recommendedName>
</protein>
<organism evidence="1 2">
    <name type="scientific">Berkelbacteria bacterium GW2011_GWA1_36_9</name>
    <dbReference type="NCBI Taxonomy" id="1618331"/>
    <lineage>
        <taxon>Bacteria</taxon>
        <taxon>Candidatus Berkelbacteria</taxon>
    </lineage>
</organism>
<gene>
    <name evidence="1" type="ORF">US31_C0010G0021</name>
</gene>
<evidence type="ECO:0008006" key="3">
    <source>
        <dbReference type="Google" id="ProtNLM"/>
    </source>
</evidence>
<reference evidence="1 2" key="1">
    <citation type="journal article" date="2015" name="Nature">
        <title>rRNA introns, odd ribosomes, and small enigmatic genomes across a large radiation of phyla.</title>
        <authorList>
            <person name="Brown C.T."/>
            <person name="Hug L.A."/>
            <person name="Thomas B.C."/>
            <person name="Sharon I."/>
            <person name="Castelle C.J."/>
            <person name="Singh A."/>
            <person name="Wilkins M.J."/>
            <person name="Williams K.H."/>
            <person name="Banfield J.F."/>
        </authorList>
    </citation>
    <scope>NUCLEOTIDE SEQUENCE [LARGE SCALE GENOMIC DNA]</scope>
</reference>
<proteinExistence type="predicted"/>
<dbReference type="Proteomes" id="UP000034508">
    <property type="component" value="Unassembled WGS sequence"/>
</dbReference>
<name>A0A0G0FK74_9BACT</name>
<comment type="caution">
    <text evidence="1">The sequence shown here is derived from an EMBL/GenBank/DDBJ whole genome shotgun (WGS) entry which is preliminary data.</text>
</comment>
<evidence type="ECO:0000313" key="2">
    <source>
        <dbReference type="Proteomes" id="UP000034508"/>
    </source>
</evidence>
<accession>A0A0G0FK74</accession>
<evidence type="ECO:0000313" key="1">
    <source>
        <dbReference type="EMBL" id="KKQ18097.1"/>
    </source>
</evidence>
<dbReference type="EMBL" id="LBSM01000010">
    <property type="protein sequence ID" value="KKQ18097.1"/>
    <property type="molecule type" value="Genomic_DNA"/>
</dbReference>
<dbReference type="AlphaFoldDB" id="A0A0G0FK74"/>
<sequence length="98" mass="11005">MRIELKKFGTTLTSRQAGDEAFKAFQSTLQGIKPDEALEIDFSGVLTFSPSWGDEFLSPLLDQLGDNLVLLYSDNLSVQATIKILQEIKNKSFVIREH</sequence>